<accession>A0A8J3QY92</accession>
<evidence type="ECO:0000313" key="2">
    <source>
        <dbReference type="Proteomes" id="UP000642748"/>
    </source>
</evidence>
<dbReference type="EMBL" id="BONZ01000066">
    <property type="protein sequence ID" value="GIH18337.1"/>
    <property type="molecule type" value="Genomic_DNA"/>
</dbReference>
<name>A0A8J3QY92_9ACTN</name>
<keyword evidence="2" id="KW-1185">Reference proteome</keyword>
<comment type="caution">
    <text evidence="1">The sequence shown here is derived from an EMBL/GenBank/DDBJ whole genome shotgun (WGS) entry which is preliminary data.</text>
</comment>
<reference evidence="1" key="1">
    <citation type="submission" date="2021-01" db="EMBL/GenBank/DDBJ databases">
        <title>Whole genome shotgun sequence of Rugosimonospora africana NBRC 104875.</title>
        <authorList>
            <person name="Komaki H."/>
            <person name="Tamura T."/>
        </authorList>
    </citation>
    <scope>NUCLEOTIDE SEQUENCE</scope>
    <source>
        <strain evidence="1">NBRC 104875</strain>
    </source>
</reference>
<organism evidence="1 2">
    <name type="scientific">Rugosimonospora africana</name>
    <dbReference type="NCBI Taxonomy" id="556532"/>
    <lineage>
        <taxon>Bacteria</taxon>
        <taxon>Bacillati</taxon>
        <taxon>Actinomycetota</taxon>
        <taxon>Actinomycetes</taxon>
        <taxon>Micromonosporales</taxon>
        <taxon>Micromonosporaceae</taxon>
        <taxon>Rugosimonospora</taxon>
    </lineage>
</organism>
<gene>
    <name evidence="1" type="ORF">Raf01_65090</name>
</gene>
<dbReference type="Proteomes" id="UP000642748">
    <property type="component" value="Unassembled WGS sequence"/>
</dbReference>
<sequence length="156" mass="17279">MVRLPGLDRSFRIPHDLAHFVTEREFELGHGVFGSIAAGAMFSNMAVVGGRPRYDANVRSRAVIRAYAAELSLAEVLSGVVHDGVEHETNPEKLYRHLLIAYGSLRSGPCPYQVATLRRCLGLLWALSDRWRAVPVGQRLALRWELPGAARTPSPH</sequence>
<proteinExistence type="predicted"/>
<protein>
    <submittedName>
        <fullName evidence="1">Uncharacterized protein</fullName>
    </submittedName>
</protein>
<dbReference type="AlphaFoldDB" id="A0A8J3QY92"/>
<evidence type="ECO:0000313" key="1">
    <source>
        <dbReference type="EMBL" id="GIH18337.1"/>
    </source>
</evidence>